<dbReference type="Pfam" id="PF17661">
    <property type="entry name" value="DUF5523"/>
    <property type="match status" value="1"/>
</dbReference>
<feature type="compositionally biased region" description="Polar residues" evidence="1">
    <location>
        <begin position="164"/>
        <end position="181"/>
    </location>
</feature>
<evidence type="ECO:0000313" key="4">
    <source>
        <dbReference type="Proteomes" id="UP001461498"/>
    </source>
</evidence>
<organism evidence="3 4">
    <name type="scientific">Rhynocoris fuscipes</name>
    <dbReference type="NCBI Taxonomy" id="488301"/>
    <lineage>
        <taxon>Eukaryota</taxon>
        <taxon>Metazoa</taxon>
        <taxon>Ecdysozoa</taxon>
        <taxon>Arthropoda</taxon>
        <taxon>Hexapoda</taxon>
        <taxon>Insecta</taxon>
        <taxon>Pterygota</taxon>
        <taxon>Neoptera</taxon>
        <taxon>Paraneoptera</taxon>
        <taxon>Hemiptera</taxon>
        <taxon>Heteroptera</taxon>
        <taxon>Panheteroptera</taxon>
        <taxon>Cimicomorpha</taxon>
        <taxon>Reduviidae</taxon>
        <taxon>Harpactorinae</taxon>
        <taxon>Harpactorini</taxon>
        <taxon>Rhynocoris</taxon>
    </lineage>
</organism>
<protein>
    <recommendedName>
        <fullName evidence="2">DUF5523 domain-containing protein</fullName>
    </recommendedName>
</protein>
<comment type="caution">
    <text evidence="3">The sequence shown here is derived from an EMBL/GenBank/DDBJ whole genome shotgun (WGS) entry which is preliminary data.</text>
</comment>
<dbReference type="EMBL" id="JAPXFL010000008">
    <property type="protein sequence ID" value="KAK9502982.1"/>
    <property type="molecule type" value="Genomic_DNA"/>
</dbReference>
<dbReference type="GO" id="GO:1905515">
    <property type="term" value="P:non-motile cilium assembly"/>
    <property type="evidence" value="ECO:0007669"/>
    <property type="project" value="TreeGrafter"/>
</dbReference>
<evidence type="ECO:0000259" key="2">
    <source>
        <dbReference type="Pfam" id="PF17661"/>
    </source>
</evidence>
<feature type="compositionally biased region" description="Polar residues" evidence="1">
    <location>
        <begin position="68"/>
        <end position="85"/>
    </location>
</feature>
<dbReference type="InterPro" id="IPR052434">
    <property type="entry name" value="Tectonic-like_complex_comp"/>
</dbReference>
<feature type="compositionally biased region" description="Polar residues" evidence="1">
    <location>
        <begin position="126"/>
        <end position="143"/>
    </location>
</feature>
<name>A0AAW1CXG7_9HEMI</name>
<gene>
    <name evidence="3" type="ORF">O3M35_011652</name>
</gene>
<evidence type="ECO:0000256" key="1">
    <source>
        <dbReference type="SAM" id="MobiDB-lite"/>
    </source>
</evidence>
<accession>A0AAW1CXG7</accession>
<sequence length="491" mass="55946">MTDEKKLLSEAKYDSESFSAEKDSTPEKFSRRSRSRIGDSSTKPKTSAWNENEMQEIPSKMGEDNLTAEETTFISDNSPIHSSPGRSDKELLKYSKAAAKKLQGPPPSSPLPKIDSPNGKRKDVGSSKQSEISSLRSGTPQSDNRSHREKIRERVQAAKERAMATSQLSKRIQQRVKSPTQSKSDEVDKEDEEVEEAMKKHKTIRAKWKLASASVQISNIQSGYDFFSRSWEDKSADKKTEEPENISIKGEEAEDEKLMISDVLGSKEDEWLPLFTHEPPTLTNWSELKEKQVGMFFCPSSSPVPIEEKLEPDTVPRFIEDEGLYVGKKTKISRKRQNKLEQRIMAMGSERYWFGEDGDIKGNHDPLEYSYFREERDFHQQDALVEFKPAKLMEKEYLGPKIEGDRPYTLEIDCGEVIFKYHPLFSKEHCVGERLHNLCEGLIRSKTPAERLGGRLEALTNSKKHSLYLARSTGDHIHTLAAAKVTKRQLL</sequence>
<feature type="compositionally biased region" description="Polar residues" evidence="1">
    <location>
        <begin position="38"/>
        <end position="52"/>
    </location>
</feature>
<feature type="compositionally biased region" description="Basic and acidic residues" evidence="1">
    <location>
        <begin position="1"/>
        <end position="30"/>
    </location>
</feature>
<keyword evidence="4" id="KW-1185">Reference proteome</keyword>
<dbReference type="AlphaFoldDB" id="A0AAW1CXG7"/>
<feature type="region of interest" description="Disordered" evidence="1">
    <location>
        <begin position="1"/>
        <end position="194"/>
    </location>
</feature>
<dbReference type="GO" id="GO:0035869">
    <property type="term" value="C:ciliary transition zone"/>
    <property type="evidence" value="ECO:0007669"/>
    <property type="project" value="TreeGrafter"/>
</dbReference>
<proteinExistence type="predicted"/>
<feature type="domain" description="DUF5523" evidence="2">
    <location>
        <begin position="145"/>
        <end position="371"/>
    </location>
</feature>
<reference evidence="3 4" key="1">
    <citation type="submission" date="2022-12" db="EMBL/GenBank/DDBJ databases">
        <title>Chromosome-level genome assembly of true bugs.</title>
        <authorList>
            <person name="Ma L."/>
            <person name="Li H."/>
        </authorList>
    </citation>
    <scope>NUCLEOTIDE SEQUENCE [LARGE SCALE GENOMIC DNA]</scope>
    <source>
        <strain evidence="3">Lab_2022b</strain>
    </source>
</reference>
<dbReference type="Proteomes" id="UP001461498">
    <property type="component" value="Unassembled WGS sequence"/>
</dbReference>
<dbReference type="PANTHER" id="PTHR20837:SF0">
    <property type="entry name" value="COILED-COIL AND C2 DOMAIN-CONTAINING PROTEIN 2A"/>
    <property type="match status" value="1"/>
</dbReference>
<feature type="compositionally biased region" description="Basic and acidic residues" evidence="1">
    <location>
        <begin position="144"/>
        <end position="162"/>
    </location>
</feature>
<evidence type="ECO:0000313" key="3">
    <source>
        <dbReference type="EMBL" id="KAK9502982.1"/>
    </source>
</evidence>
<dbReference type="InterPro" id="IPR041510">
    <property type="entry name" value="DUF5523"/>
</dbReference>
<dbReference type="PANTHER" id="PTHR20837">
    <property type="entry name" value="CENTROSOMAL PROTEIN-RELATED"/>
    <property type="match status" value="1"/>
</dbReference>
<dbReference type="GO" id="GO:1904491">
    <property type="term" value="P:protein localization to ciliary transition zone"/>
    <property type="evidence" value="ECO:0007669"/>
    <property type="project" value="TreeGrafter"/>
</dbReference>